<comment type="similarity">
    <text evidence="3">Belongs to the mannose-6-phosphate isomerase type 1 family.</text>
</comment>
<reference evidence="10" key="1">
    <citation type="journal article" date="2019" name="Int. J. Syst. Evol. Microbiol.">
        <title>The Global Catalogue of Microorganisms (GCM) 10K type strain sequencing project: providing services to taxonomists for standard genome sequencing and annotation.</title>
        <authorList>
            <consortium name="The Broad Institute Genomics Platform"/>
            <consortium name="The Broad Institute Genome Sequencing Center for Infectious Disease"/>
            <person name="Wu L."/>
            <person name="Ma J."/>
        </authorList>
    </citation>
    <scope>NUCLEOTIDE SEQUENCE [LARGE SCALE GENOMIC DNA]</scope>
    <source>
        <strain evidence="10">CGMCC 1.6960</strain>
    </source>
</reference>
<proteinExistence type="inferred from homology"/>
<dbReference type="InterPro" id="IPR046457">
    <property type="entry name" value="PMI_typeI_cat"/>
</dbReference>
<evidence type="ECO:0000256" key="6">
    <source>
        <dbReference type="ARBA" id="ARBA00022833"/>
    </source>
</evidence>
<dbReference type="InterPro" id="IPR011051">
    <property type="entry name" value="RmlC_Cupin_sf"/>
</dbReference>
<sequence length="388" mass="40478">MFVPIANAPRSYAWGSTSLIADYLGSEPSGGPEAEVWLGAHPGCPARVVGGPHRGAGLDEAIAAERRPQPALLLKVLAAAEPLSLQAHPDDVRARAGFAREDAAGIPRDAPHRSYRDPFAKPELIVAVTPFEALCGFRDPALALEVLDALAAVDARVAPAAARLRAGDALEWLLSGAPDVADAVGAATGAGPAIAAQHPRDADTIARIAATHPGDAGLLVALLMHRVRLEPGEALYLPAGNLHAYLEGLGIELMGPSDNVLRGGLTPKHVDVPELLAVVDRSTLADPRLPSLELDGATAYRPEAPFELRRVRGLHRLGEPGRRLRGVVLAISGASVELEGARHELAPAGAAWIDADGTAEIAARDAWIALERDTPARPDNPGDAGRHS</sequence>
<dbReference type="PRINTS" id="PR00714">
    <property type="entry name" value="MAN6PISMRASE"/>
</dbReference>
<evidence type="ECO:0000313" key="10">
    <source>
        <dbReference type="Proteomes" id="UP000626982"/>
    </source>
</evidence>
<evidence type="ECO:0000256" key="5">
    <source>
        <dbReference type="ARBA" id="ARBA00022723"/>
    </source>
</evidence>
<keyword evidence="7 9" id="KW-0413">Isomerase</keyword>
<dbReference type="NCBIfam" id="TIGR00218">
    <property type="entry name" value="manA"/>
    <property type="match status" value="1"/>
</dbReference>
<keyword evidence="5" id="KW-0479">Metal-binding</keyword>
<comment type="cofactor">
    <cofactor evidence="2">
        <name>Zn(2+)</name>
        <dbReference type="ChEBI" id="CHEBI:29105"/>
    </cofactor>
</comment>
<dbReference type="Gene3D" id="2.60.120.10">
    <property type="entry name" value="Jelly Rolls"/>
    <property type="match status" value="2"/>
</dbReference>
<evidence type="ECO:0000256" key="1">
    <source>
        <dbReference type="ARBA" id="ARBA00000757"/>
    </source>
</evidence>
<dbReference type="GO" id="GO:0016853">
    <property type="term" value="F:isomerase activity"/>
    <property type="evidence" value="ECO:0007669"/>
    <property type="project" value="UniProtKB-KW"/>
</dbReference>
<dbReference type="EC" id="5.3.1.8" evidence="4"/>
<dbReference type="InterPro" id="IPR016305">
    <property type="entry name" value="Mannose-6-P_Isomerase"/>
</dbReference>
<protein>
    <recommendedName>
        <fullName evidence="4">mannose-6-phosphate isomerase</fullName>
        <ecNumber evidence="4">5.3.1.8</ecNumber>
    </recommendedName>
</protein>
<dbReference type="EMBL" id="BMLM01000001">
    <property type="protein sequence ID" value="GGN80363.1"/>
    <property type="molecule type" value="Genomic_DNA"/>
</dbReference>
<dbReference type="RefSeq" id="WP_229679477.1">
    <property type="nucleotide sequence ID" value="NZ_BAABBD010000001.1"/>
</dbReference>
<accession>A0ABQ2KFL8</accession>
<gene>
    <name evidence="9" type="ORF">GCM10010968_08150</name>
</gene>
<evidence type="ECO:0000256" key="4">
    <source>
        <dbReference type="ARBA" id="ARBA00011956"/>
    </source>
</evidence>
<keyword evidence="6" id="KW-0862">Zinc</keyword>
<name>A0ABQ2KFL8_9MICO</name>
<evidence type="ECO:0000256" key="7">
    <source>
        <dbReference type="ARBA" id="ARBA00023235"/>
    </source>
</evidence>
<evidence type="ECO:0000256" key="3">
    <source>
        <dbReference type="ARBA" id="ARBA00010772"/>
    </source>
</evidence>
<comment type="caution">
    <text evidence="9">The sequence shown here is derived from an EMBL/GenBank/DDBJ whole genome shotgun (WGS) entry which is preliminary data.</text>
</comment>
<dbReference type="PIRSF" id="PIRSF001480">
    <property type="entry name" value="Mannose-6-phosphate_isomerase"/>
    <property type="match status" value="1"/>
</dbReference>
<dbReference type="CDD" id="cd07011">
    <property type="entry name" value="cupin_PMI_type_I_N"/>
    <property type="match status" value="1"/>
</dbReference>
<dbReference type="Gene3D" id="1.10.441.10">
    <property type="entry name" value="Phosphomannose Isomerase, domain 2"/>
    <property type="match status" value="1"/>
</dbReference>
<organism evidence="9 10">
    <name type="scientific">Agrococcus terreus</name>
    <dbReference type="NCBI Taxonomy" id="574649"/>
    <lineage>
        <taxon>Bacteria</taxon>
        <taxon>Bacillati</taxon>
        <taxon>Actinomycetota</taxon>
        <taxon>Actinomycetes</taxon>
        <taxon>Micrococcales</taxon>
        <taxon>Microbacteriaceae</taxon>
        <taxon>Agrococcus</taxon>
    </lineage>
</organism>
<dbReference type="InterPro" id="IPR001250">
    <property type="entry name" value="Man6P_Isoase-1"/>
</dbReference>
<dbReference type="InterPro" id="IPR014710">
    <property type="entry name" value="RmlC-like_jellyroll"/>
</dbReference>
<dbReference type="Pfam" id="PF20511">
    <property type="entry name" value="PMI_typeI_cat"/>
    <property type="match status" value="1"/>
</dbReference>
<evidence type="ECO:0000256" key="2">
    <source>
        <dbReference type="ARBA" id="ARBA00001947"/>
    </source>
</evidence>
<dbReference type="PANTHER" id="PTHR10309:SF0">
    <property type="entry name" value="MANNOSE-6-PHOSPHATE ISOMERASE"/>
    <property type="match status" value="1"/>
</dbReference>
<dbReference type="PANTHER" id="PTHR10309">
    <property type="entry name" value="MANNOSE-6-PHOSPHATE ISOMERASE"/>
    <property type="match status" value="1"/>
</dbReference>
<evidence type="ECO:0000313" key="9">
    <source>
        <dbReference type="EMBL" id="GGN80363.1"/>
    </source>
</evidence>
<comment type="catalytic activity">
    <reaction evidence="1">
        <text>D-mannose 6-phosphate = D-fructose 6-phosphate</text>
        <dbReference type="Rhea" id="RHEA:12356"/>
        <dbReference type="ChEBI" id="CHEBI:58735"/>
        <dbReference type="ChEBI" id="CHEBI:61527"/>
        <dbReference type="EC" id="5.3.1.8"/>
    </reaction>
</comment>
<feature type="domain" description="Phosphomannose isomerase type I catalytic" evidence="8">
    <location>
        <begin position="5"/>
        <end position="138"/>
    </location>
</feature>
<dbReference type="SUPFAM" id="SSF51182">
    <property type="entry name" value="RmlC-like cupins"/>
    <property type="match status" value="1"/>
</dbReference>
<keyword evidence="10" id="KW-1185">Reference proteome</keyword>
<dbReference type="Proteomes" id="UP000626982">
    <property type="component" value="Unassembled WGS sequence"/>
</dbReference>
<evidence type="ECO:0000259" key="8">
    <source>
        <dbReference type="Pfam" id="PF20511"/>
    </source>
</evidence>